<dbReference type="Proteomes" id="UP000295217">
    <property type="component" value="Unassembled WGS sequence"/>
</dbReference>
<sequence>MTAHRNLKRRVRARAAKTGESYVAALRHFRPTPTGDDMPDHTHTTLRIAVAQSTVRDDPTDADGLRGSAAEVRRLMKEAAEAGARLVHFTEGAICFPSKFVLSELGPDQVGPSDWSRAAWAVLDEELDRIAALSGELGIWTVIASVHRRPAPARPHNSLYVLSDEGRAAARYDERTLSNTKISYMYSPGSRPVTFAVDGYRFGLALGMDAHFPEVFTEYERLDVDGVLMSYETGGLPGRETVATEVRGYAAANSYWISLAVPADPSGPHAGVIGPRGAWAAECPPDGQPAVAVADLHREDTLGPLARDWRRRTRSRIGV</sequence>
<dbReference type="PANTHER" id="PTHR43674">
    <property type="entry name" value="NITRILASE C965.09-RELATED"/>
    <property type="match status" value="1"/>
</dbReference>
<dbReference type="InterPro" id="IPR003010">
    <property type="entry name" value="C-N_Hydrolase"/>
</dbReference>
<accession>A0A4R5AAD0</accession>
<feature type="domain" description="CN hydrolase" evidence="2">
    <location>
        <begin position="46"/>
        <end position="298"/>
    </location>
</feature>
<reference evidence="3 4" key="1">
    <citation type="submission" date="2019-02" db="EMBL/GenBank/DDBJ databases">
        <title>Draft genome sequences of novel Actinobacteria.</title>
        <authorList>
            <person name="Sahin N."/>
            <person name="Ay H."/>
            <person name="Saygin H."/>
        </authorList>
    </citation>
    <scope>NUCLEOTIDE SEQUENCE [LARGE SCALE GENOMIC DNA]</scope>
    <source>
        <strain evidence="3 4">8K307</strain>
    </source>
</reference>
<dbReference type="SUPFAM" id="SSF56317">
    <property type="entry name" value="Carbon-nitrogen hydrolase"/>
    <property type="match status" value="1"/>
</dbReference>
<dbReference type="OrthoDB" id="9811121at2"/>
<dbReference type="CDD" id="cd07197">
    <property type="entry name" value="nitrilase"/>
    <property type="match status" value="1"/>
</dbReference>
<dbReference type="Gene3D" id="3.60.110.10">
    <property type="entry name" value="Carbon-nitrogen hydrolase"/>
    <property type="match status" value="1"/>
</dbReference>
<dbReference type="Pfam" id="PF00795">
    <property type="entry name" value="CN_hydrolase"/>
    <property type="match status" value="1"/>
</dbReference>
<dbReference type="InterPro" id="IPR036526">
    <property type="entry name" value="C-N_Hydrolase_sf"/>
</dbReference>
<keyword evidence="1 3" id="KW-0378">Hydrolase</keyword>
<organism evidence="3 4">
    <name type="scientific">Jiangella aurantiaca</name>
    <dbReference type="NCBI Taxonomy" id="2530373"/>
    <lineage>
        <taxon>Bacteria</taxon>
        <taxon>Bacillati</taxon>
        <taxon>Actinomycetota</taxon>
        <taxon>Actinomycetes</taxon>
        <taxon>Jiangellales</taxon>
        <taxon>Jiangellaceae</taxon>
        <taxon>Jiangella</taxon>
    </lineage>
</organism>
<name>A0A4R5AAD0_9ACTN</name>
<protein>
    <submittedName>
        <fullName evidence="3">Carbon-nitrogen hydrolase family protein</fullName>
    </submittedName>
</protein>
<dbReference type="InterPro" id="IPR050345">
    <property type="entry name" value="Aliph_Amidase/BUP"/>
</dbReference>
<keyword evidence="4" id="KW-1185">Reference proteome</keyword>
<dbReference type="EMBL" id="SMLB01000019">
    <property type="protein sequence ID" value="TDD68615.1"/>
    <property type="molecule type" value="Genomic_DNA"/>
</dbReference>
<dbReference type="AlphaFoldDB" id="A0A4R5AAD0"/>
<evidence type="ECO:0000313" key="4">
    <source>
        <dbReference type="Proteomes" id="UP000295217"/>
    </source>
</evidence>
<evidence type="ECO:0000313" key="3">
    <source>
        <dbReference type="EMBL" id="TDD68615.1"/>
    </source>
</evidence>
<proteinExistence type="predicted"/>
<dbReference type="PROSITE" id="PS50263">
    <property type="entry name" value="CN_HYDROLASE"/>
    <property type="match status" value="1"/>
</dbReference>
<comment type="caution">
    <text evidence="3">The sequence shown here is derived from an EMBL/GenBank/DDBJ whole genome shotgun (WGS) entry which is preliminary data.</text>
</comment>
<evidence type="ECO:0000259" key="2">
    <source>
        <dbReference type="PROSITE" id="PS50263"/>
    </source>
</evidence>
<gene>
    <name evidence="3" type="ORF">E1262_15305</name>
</gene>
<evidence type="ECO:0000256" key="1">
    <source>
        <dbReference type="ARBA" id="ARBA00022801"/>
    </source>
</evidence>
<dbReference type="PANTHER" id="PTHR43674:SF2">
    <property type="entry name" value="BETA-UREIDOPROPIONASE"/>
    <property type="match status" value="1"/>
</dbReference>
<dbReference type="GO" id="GO:0016811">
    <property type="term" value="F:hydrolase activity, acting on carbon-nitrogen (but not peptide) bonds, in linear amides"/>
    <property type="evidence" value="ECO:0007669"/>
    <property type="project" value="UniProtKB-ARBA"/>
</dbReference>